<evidence type="ECO:0000313" key="2">
    <source>
        <dbReference type="Proteomes" id="UP000635565"/>
    </source>
</evidence>
<protein>
    <submittedName>
        <fullName evidence="1">Uncharacterized protein</fullName>
    </submittedName>
</protein>
<name>A0ABQ3VTS5_9CHLR</name>
<gene>
    <name evidence="1" type="ORF">KSZ_76930</name>
</gene>
<dbReference type="EMBL" id="BNJJ01000042">
    <property type="protein sequence ID" value="GHO89687.1"/>
    <property type="molecule type" value="Genomic_DNA"/>
</dbReference>
<comment type="caution">
    <text evidence="1">The sequence shown here is derived from an EMBL/GenBank/DDBJ whole genome shotgun (WGS) entry which is preliminary data.</text>
</comment>
<sequence>MRVAYIKKDMRILRHLKGDSMTLSDRIERTMLLPVPRERVWDAVHETRAACPLVWGSE</sequence>
<proteinExistence type="predicted"/>
<reference evidence="1 2" key="1">
    <citation type="journal article" date="2021" name="Int. J. Syst. Evol. Microbiol.">
        <title>Reticulibacter mediterranei gen. nov., sp. nov., within the new family Reticulibacteraceae fam. nov., and Ktedonospora formicarum gen. nov., sp. nov., Ktedonobacter robiniae sp. nov., Dictyobacter formicarum sp. nov. and Dictyobacter arantiisoli sp. nov., belonging to the class Ktedonobacteria.</title>
        <authorList>
            <person name="Yabe S."/>
            <person name="Zheng Y."/>
            <person name="Wang C.M."/>
            <person name="Sakai Y."/>
            <person name="Abe K."/>
            <person name="Yokota A."/>
            <person name="Donadio S."/>
            <person name="Cavaletti L."/>
            <person name="Monciardini P."/>
        </authorList>
    </citation>
    <scope>NUCLEOTIDE SEQUENCE [LARGE SCALE GENOMIC DNA]</scope>
    <source>
        <strain evidence="1 2">SOSP1-9</strain>
    </source>
</reference>
<keyword evidence="2" id="KW-1185">Reference proteome</keyword>
<dbReference type="Proteomes" id="UP000635565">
    <property type="component" value="Unassembled WGS sequence"/>
</dbReference>
<organism evidence="1 2">
    <name type="scientific">Dictyobacter formicarum</name>
    <dbReference type="NCBI Taxonomy" id="2778368"/>
    <lineage>
        <taxon>Bacteria</taxon>
        <taxon>Bacillati</taxon>
        <taxon>Chloroflexota</taxon>
        <taxon>Ktedonobacteria</taxon>
        <taxon>Ktedonobacterales</taxon>
        <taxon>Dictyobacteraceae</taxon>
        <taxon>Dictyobacter</taxon>
    </lineage>
</organism>
<evidence type="ECO:0000313" key="1">
    <source>
        <dbReference type="EMBL" id="GHO89687.1"/>
    </source>
</evidence>
<accession>A0ABQ3VTS5</accession>